<dbReference type="GO" id="GO:0005886">
    <property type="term" value="C:plasma membrane"/>
    <property type="evidence" value="ECO:0007669"/>
    <property type="project" value="UniProtKB-SubCell"/>
</dbReference>
<evidence type="ECO:0000256" key="9">
    <source>
        <dbReference type="ARBA" id="ARBA00025772"/>
    </source>
</evidence>
<evidence type="ECO:0000256" key="10">
    <source>
        <dbReference type="ARBA" id="ARBA00030775"/>
    </source>
</evidence>
<dbReference type="Pfam" id="PF07963">
    <property type="entry name" value="N_methyl"/>
    <property type="match status" value="1"/>
</dbReference>
<dbReference type="InterPro" id="IPR022346">
    <property type="entry name" value="T2SS_GspH"/>
</dbReference>
<comment type="caution">
    <text evidence="13">The sequence shown here is derived from an EMBL/GenBank/DDBJ whole genome shotgun (WGS) entry which is preliminary data.</text>
</comment>
<protein>
    <recommendedName>
        <fullName evidence="2">Type II secretion system protein H</fullName>
    </recommendedName>
    <alternativeName>
        <fullName evidence="10">General secretion pathway protein H</fullName>
    </alternativeName>
</protein>
<name>A0A919F7E1_9XANT</name>
<comment type="similarity">
    <text evidence="9">Belongs to the GSP H family.</text>
</comment>
<dbReference type="Gene3D" id="3.55.40.10">
    <property type="entry name" value="minor pseudopilin epsh domain"/>
    <property type="match status" value="1"/>
</dbReference>
<dbReference type="RefSeq" id="WP_434029137.1">
    <property type="nucleotide sequence ID" value="NZ_BNBA01000011.1"/>
</dbReference>
<keyword evidence="4" id="KW-0488">Methylation</keyword>
<dbReference type="Pfam" id="PF12019">
    <property type="entry name" value="GspH"/>
    <property type="match status" value="1"/>
</dbReference>
<evidence type="ECO:0000256" key="6">
    <source>
        <dbReference type="ARBA" id="ARBA00022692"/>
    </source>
</evidence>
<dbReference type="GO" id="GO:0015628">
    <property type="term" value="P:protein secretion by the type II secretion system"/>
    <property type="evidence" value="ECO:0007669"/>
    <property type="project" value="InterPro"/>
</dbReference>
<evidence type="ECO:0000256" key="4">
    <source>
        <dbReference type="ARBA" id="ARBA00022481"/>
    </source>
</evidence>
<keyword evidence="7 11" id="KW-1133">Transmembrane helix</keyword>
<accession>A0A919F7E1</accession>
<dbReference type="EMBL" id="BNBA01000011">
    <property type="protein sequence ID" value="GHH52934.1"/>
    <property type="molecule type" value="Genomic_DNA"/>
</dbReference>
<dbReference type="Proteomes" id="UP000623958">
    <property type="component" value="Unassembled WGS sequence"/>
</dbReference>
<evidence type="ECO:0000313" key="13">
    <source>
        <dbReference type="EMBL" id="GHH52934.1"/>
    </source>
</evidence>
<proteinExistence type="inferred from homology"/>
<dbReference type="InterPro" id="IPR045584">
    <property type="entry name" value="Pilin-like"/>
</dbReference>
<evidence type="ECO:0000256" key="1">
    <source>
        <dbReference type="ARBA" id="ARBA00004377"/>
    </source>
</evidence>
<comment type="subcellular location">
    <subcellularLocation>
        <location evidence="1">Cell inner membrane</location>
        <topology evidence="1">Single-pass membrane protein</topology>
    </subcellularLocation>
</comment>
<dbReference type="SUPFAM" id="SSF54523">
    <property type="entry name" value="Pili subunits"/>
    <property type="match status" value="1"/>
</dbReference>
<evidence type="ECO:0000256" key="2">
    <source>
        <dbReference type="ARBA" id="ARBA00021549"/>
    </source>
</evidence>
<keyword evidence="5" id="KW-0997">Cell inner membrane</keyword>
<evidence type="ECO:0000259" key="12">
    <source>
        <dbReference type="Pfam" id="PF12019"/>
    </source>
</evidence>
<evidence type="ECO:0000256" key="7">
    <source>
        <dbReference type="ARBA" id="ARBA00022989"/>
    </source>
</evidence>
<organism evidence="13 14">
    <name type="scientific">Xanthomonas boreopolis</name>
    <dbReference type="NCBI Taxonomy" id="86183"/>
    <lineage>
        <taxon>Bacteria</taxon>
        <taxon>Pseudomonadati</taxon>
        <taxon>Pseudomonadota</taxon>
        <taxon>Gammaproteobacteria</taxon>
        <taxon>Lysobacterales</taxon>
        <taxon>Lysobacteraceae</taxon>
        <taxon>Xanthomonas</taxon>
    </lineage>
</organism>
<feature type="transmembrane region" description="Helical" evidence="11">
    <location>
        <begin position="12"/>
        <end position="32"/>
    </location>
</feature>
<dbReference type="GO" id="GO:0015627">
    <property type="term" value="C:type II protein secretion system complex"/>
    <property type="evidence" value="ECO:0007669"/>
    <property type="project" value="InterPro"/>
</dbReference>
<dbReference type="PROSITE" id="PS00409">
    <property type="entry name" value="PROKAR_NTER_METHYL"/>
    <property type="match status" value="1"/>
</dbReference>
<keyword evidence="6 11" id="KW-0812">Transmembrane</keyword>
<reference evidence="13" key="2">
    <citation type="submission" date="2020-09" db="EMBL/GenBank/DDBJ databases">
        <authorList>
            <person name="Sun Q."/>
            <person name="Ohkuma M."/>
        </authorList>
    </citation>
    <scope>NUCLEOTIDE SEQUENCE</scope>
    <source>
        <strain evidence="13">JCM 13306</strain>
    </source>
</reference>
<evidence type="ECO:0000313" key="14">
    <source>
        <dbReference type="Proteomes" id="UP000623958"/>
    </source>
</evidence>
<evidence type="ECO:0000256" key="3">
    <source>
        <dbReference type="ARBA" id="ARBA00022475"/>
    </source>
</evidence>
<reference evidence="13" key="1">
    <citation type="journal article" date="2014" name="Int. J. Syst. Evol. Microbiol.">
        <title>Complete genome sequence of Corynebacterium casei LMG S-19264T (=DSM 44701T), isolated from a smear-ripened cheese.</title>
        <authorList>
            <consortium name="US DOE Joint Genome Institute (JGI-PGF)"/>
            <person name="Walter F."/>
            <person name="Albersmeier A."/>
            <person name="Kalinowski J."/>
            <person name="Ruckert C."/>
        </authorList>
    </citation>
    <scope>NUCLEOTIDE SEQUENCE</scope>
    <source>
        <strain evidence="13">JCM 13306</strain>
    </source>
</reference>
<dbReference type="NCBIfam" id="TIGR02532">
    <property type="entry name" value="IV_pilin_GFxxxE"/>
    <property type="match status" value="1"/>
</dbReference>
<gene>
    <name evidence="13" type="primary">fimT</name>
    <name evidence="13" type="ORF">GCM10009090_17560</name>
</gene>
<keyword evidence="3" id="KW-1003">Cell membrane</keyword>
<feature type="domain" description="General secretion pathway GspH" evidence="12">
    <location>
        <begin position="44"/>
        <end position="160"/>
    </location>
</feature>
<evidence type="ECO:0000256" key="11">
    <source>
        <dbReference type="SAM" id="Phobius"/>
    </source>
</evidence>
<dbReference type="InterPro" id="IPR012902">
    <property type="entry name" value="N_methyl_site"/>
</dbReference>
<dbReference type="AlphaFoldDB" id="A0A919F7E1"/>
<keyword evidence="8 11" id="KW-0472">Membrane</keyword>
<evidence type="ECO:0000256" key="5">
    <source>
        <dbReference type="ARBA" id="ARBA00022519"/>
    </source>
</evidence>
<sequence>MSPRRIGGFTLVELMVTVVVLAILSAIAYPSFQGVIRSNRVSSASNEALALLSLARSEAIRNRRGAGVCGSSTGEVCDDDWAAGMLAWSDADGNGVYQTGETVLRFVAIDPALQSAGPAATVAFDSRGRRRGDVAQEISLQPVSCGEQELRRVLTINASGQIRIQKEACS</sequence>
<keyword evidence="14" id="KW-1185">Reference proteome</keyword>
<evidence type="ECO:0000256" key="8">
    <source>
        <dbReference type="ARBA" id="ARBA00023136"/>
    </source>
</evidence>